<protein>
    <recommendedName>
        <fullName evidence="2">ORC1/DEAH AAA+ ATPase domain-containing protein</fullName>
    </recommendedName>
</protein>
<organism evidence="3 4">
    <name type="scientific">Geranomyces variabilis</name>
    <dbReference type="NCBI Taxonomy" id="109894"/>
    <lineage>
        <taxon>Eukaryota</taxon>
        <taxon>Fungi</taxon>
        <taxon>Fungi incertae sedis</taxon>
        <taxon>Chytridiomycota</taxon>
        <taxon>Chytridiomycota incertae sedis</taxon>
        <taxon>Chytridiomycetes</taxon>
        <taxon>Spizellomycetales</taxon>
        <taxon>Powellomycetaceae</taxon>
        <taxon>Geranomyces</taxon>
    </lineage>
</organism>
<dbReference type="SUPFAM" id="SSF52540">
    <property type="entry name" value="P-loop containing nucleoside triphosphate hydrolases"/>
    <property type="match status" value="1"/>
</dbReference>
<dbReference type="AlphaFoldDB" id="A0AAD5TKL7"/>
<reference evidence="3" key="1">
    <citation type="submission" date="2020-05" db="EMBL/GenBank/DDBJ databases">
        <title>Phylogenomic resolution of chytrid fungi.</title>
        <authorList>
            <person name="Stajich J.E."/>
            <person name="Amses K."/>
            <person name="Simmons R."/>
            <person name="Seto K."/>
            <person name="Myers J."/>
            <person name="Bonds A."/>
            <person name="Quandt C.A."/>
            <person name="Barry K."/>
            <person name="Liu P."/>
            <person name="Grigoriev I."/>
            <person name="Longcore J.E."/>
            <person name="James T.Y."/>
        </authorList>
    </citation>
    <scope>NUCLEOTIDE SEQUENCE</scope>
    <source>
        <strain evidence="3">JEL0379</strain>
    </source>
</reference>
<dbReference type="InterPro" id="IPR027417">
    <property type="entry name" value="P-loop_NTPase"/>
</dbReference>
<accession>A0AAD5TKL7</accession>
<proteinExistence type="predicted"/>
<dbReference type="GO" id="GO:0016887">
    <property type="term" value="F:ATP hydrolysis activity"/>
    <property type="evidence" value="ECO:0007669"/>
    <property type="project" value="InterPro"/>
</dbReference>
<feature type="region of interest" description="Disordered" evidence="1">
    <location>
        <begin position="1"/>
        <end position="24"/>
    </location>
</feature>
<sequence>MADLPAPCGDDDSASGNSSSSDDFVDELTTHFESGISLSASPESLVYRSSAIPKLDHSSFESVDFEADPFVLPRLALGNRILEHEQKRLLVTAPPASGKSTMRDLLIKRLEQDKKSVYVLVASPLDDAGANRSFLKSEFKNALRSRGVSRADTRKSYFDLVRLVLSTFDYVFIDDAQRHFATSLAEDLSKGMDSTKARVVFFASVSPESSELATPTIAGRLSWDEFRLGDDEQLDFCKRIITWAKTAHLDRERLAWLTNMLPIIRADTNGHVGLLRLLTQELIEGWSKDAIVDGSCNLNTATFVVVSVNDPQDPTQRILEFATPVHRRFWFREAYPSTITRNKFDDLVGSNIDTWLLLVLQTFQPQALSNPSSHGNGTNLLPLEWTFQREFWRGASMTLPIDMRVAAEVSKVMDRTTEGNTRVDFWINSNLNWAVELVRNTGNKKDIENHLDRFRTTGGYYYNLMPSEWRVIDFRAPGFAAANDTRDGLIIVTCDEGFTGATVHLGTRDPQHIYFQGKVSM</sequence>
<comment type="caution">
    <text evidence="3">The sequence shown here is derived from an EMBL/GenBank/DDBJ whole genome shotgun (WGS) entry which is preliminary data.</text>
</comment>
<keyword evidence="4" id="KW-1185">Reference proteome</keyword>
<dbReference type="InterPro" id="IPR049945">
    <property type="entry name" value="AAA_22"/>
</dbReference>
<evidence type="ECO:0000256" key="1">
    <source>
        <dbReference type="SAM" id="MobiDB-lite"/>
    </source>
</evidence>
<feature type="domain" description="ORC1/DEAH AAA+ ATPase" evidence="2">
    <location>
        <begin position="85"/>
        <end position="203"/>
    </location>
</feature>
<name>A0AAD5TKL7_9FUNG</name>
<evidence type="ECO:0000313" key="3">
    <source>
        <dbReference type="EMBL" id="KAJ3174985.1"/>
    </source>
</evidence>
<evidence type="ECO:0000259" key="2">
    <source>
        <dbReference type="Pfam" id="PF13401"/>
    </source>
</evidence>
<dbReference type="Proteomes" id="UP001212152">
    <property type="component" value="Unassembled WGS sequence"/>
</dbReference>
<evidence type="ECO:0000313" key="4">
    <source>
        <dbReference type="Proteomes" id="UP001212152"/>
    </source>
</evidence>
<dbReference type="Pfam" id="PF13401">
    <property type="entry name" value="AAA_22"/>
    <property type="match status" value="1"/>
</dbReference>
<dbReference type="EMBL" id="JADGJQ010000057">
    <property type="protein sequence ID" value="KAJ3174985.1"/>
    <property type="molecule type" value="Genomic_DNA"/>
</dbReference>
<gene>
    <name evidence="3" type="ORF">HDU87_006519</name>
</gene>